<gene>
    <name evidence="1" type="ORF">FHW36_103148</name>
</gene>
<dbReference type="EMBL" id="VIWO01000003">
    <property type="protein sequence ID" value="TWF41344.1"/>
    <property type="molecule type" value="Genomic_DNA"/>
</dbReference>
<sequence length="245" mass="28217">MKKLLIIVMVLPLAAWLMSFKIMGNSLVEEIGLTDKMAQKYIWDNFTQGYFSIPAFKALAKVAVSDRAGKVKAYCEYLKTYVNSPTFKEQYEKDRQGKKPITAPDPSLLASRQEMKKTYVEMVETLKESMKETSGEVREGYKKTISDYQAVIADLDDPNPELTKWQKEYPASPNIKIKAGLMKLLNEMKEVDFGAALKDGARNKKVFVNPEYEKKPYIWKMCYRAGPEATHTVQQFFFQWSQELN</sequence>
<protein>
    <submittedName>
        <fullName evidence="1">Uncharacterized protein</fullName>
    </submittedName>
</protein>
<keyword evidence="2" id="KW-1185">Reference proteome</keyword>
<evidence type="ECO:0000313" key="2">
    <source>
        <dbReference type="Proteomes" id="UP000320811"/>
    </source>
</evidence>
<comment type="caution">
    <text evidence="1">The sequence shown here is derived from an EMBL/GenBank/DDBJ whole genome shotgun (WGS) entry which is preliminary data.</text>
</comment>
<dbReference type="Proteomes" id="UP000320811">
    <property type="component" value="Unassembled WGS sequence"/>
</dbReference>
<accession>A0A561PT95</accession>
<proteinExistence type="predicted"/>
<dbReference type="AlphaFoldDB" id="A0A561PT95"/>
<reference evidence="1 2" key="1">
    <citation type="submission" date="2019-06" db="EMBL/GenBank/DDBJ databases">
        <title>Sorghum-associated microbial communities from plants grown in Nebraska, USA.</title>
        <authorList>
            <person name="Schachtman D."/>
        </authorList>
    </citation>
    <scope>NUCLEOTIDE SEQUENCE [LARGE SCALE GENOMIC DNA]</scope>
    <source>
        <strain evidence="1 2">1209</strain>
    </source>
</reference>
<organism evidence="1 2">
    <name type="scientific">Chitinophaga polysaccharea</name>
    <dbReference type="NCBI Taxonomy" id="1293035"/>
    <lineage>
        <taxon>Bacteria</taxon>
        <taxon>Pseudomonadati</taxon>
        <taxon>Bacteroidota</taxon>
        <taxon>Chitinophagia</taxon>
        <taxon>Chitinophagales</taxon>
        <taxon>Chitinophagaceae</taxon>
        <taxon>Chitinophaga</taxon>
    </lineage>
</organism>
<name>A0A561PT95_9BACT</name>
<dbReference type="OrthoDB" id="1409070at2"/>
<evidence type="ECO:0000313" key="1">
    <source>
        <dbReference type="EMBL" id="TWF41344.1"/>
    </source>
</evidence>
<dbReference type="RefSeq" id="WP_145668590.1">
    <property type="nucleotide sequence ID" value="NZ_VIWO01000003.1"/>
</dbReference>